<dbReference type="InterPro" id="IPR007110">
    <property type="entry name" value="Ig-like_dom"/>
</dbReference>
<sequence length="91" mass="10260">IRYEADPGVANTLFCLADGFYPPSINFTWTKNGAEVPDGAEDLRYGHNSDGTFRRMSALSFTPRKGDVYSCSVQHRALKRTMARSWESNRP</sequence>
<dbReference type="PROSITE" id="PS00290">
    <property type="entry name" value="IG_MHC"/>
    <property type="match status" value="1"/>
</dbReference>
<dbReference type="InterPro" id="IPR013783">
    <property type="entry name" value="Ig-like_fold"/>
</dbReference>
<dbReference type="AlphaFoldDB" id="A0A8C2WK86"/>
<evidence type="ECO:0000313" key="4">
    <source>
        <dbReference type="Proteomes" id="UP000694565"/>
    </source>
</evidence>
<dbReference type="PANTHER" id="PTHR19944:SF86">
    <property type="entry name" value="HLA CLASS II HISTOCOMPATIBILITY ANTIGEN, DR ALPHA CHAIN"/>
    <property type="match status" value="1"/>
</dbReference>
<dbReference type="Pfam" id="PF07654">
    <property type="entry name" value="C1-set"/>
    <property type="match status" value="1"/>
</dbReference>
<keyword evidence="4" id="KW-1185">Reference proteome</keyword>
<dbReference type="InterPro" id="IPR003006">
    <property type="entry name" value="Ig/MHC_CS"/>
</dbReference>
<dbReference type="PANTHER" id="PTHR19944">
    <property type="entry name" value="MHC CLASS II-RELATED"/>
    <property type="match status" value="1"/>
</dbReference>
<feature type="domain" description="Ig-like" evidence="2">
    <location>
        <begin position="1"/>
        <end position="83"/>
    </location>
</feature>
<evidence type="ECO:0000259" key="2">
    <source>
        <dbReference type="PROSITE" id="PS50835"/>
    </source>
</evidence>
<proteinExistence type="predicted"/>
<dbReference type="Ensembl" id="ENSCLMT00005003967.1">
    <property type="protein sequence ID" value="ENSCLMP00005003634.1"/>
    <property type="gene ID" value="ENSCLMG00005002079.1"/>
</dbReference>
<evidence type="ECO:0000313" key="3">
    <source>
        <dbReference type="Ensembl" id="ENSCLMP00005003634.1"/>
    </source>
</evidence>
<keyword evidence="1" id="KW-0393">Immunoglobulin domain</keyword>
<dbReference type="SMART" id="SM00407">
    <property type="entry name" value="IGc1"/>
    <property type="match status" value="1"/>
</dbReference>
<dbReference type="InterPro" id="IPR036179">
    <property type="entry name" value="Ig-like_dom_sf"/>
</dbReference>
<dbReference type="Proteomes" id="UP000694565">
    <property type="component" value="Unplaced"/>
</dbReference>
<reference evidence="3" key="1">
    <citation type="submission" date="2025-08" db="UniProtKB">
        <authorList>
            <consortium name="Ensembl"/>
        </authorList>
    </citation>
    <scope>IDENTIFICATION</scope>
</reference>
<evidence type="ECO:0000256" key="1">
    <source>
        <dbReference type="ARBA" id="ARBA00023319"/>
    </source>
</evidence>
<name>A0A8C2WK86_CYCLU</name>
<dbReference type="Gene3D" id="2.60.40.10">
    <property type="entry name" value="Immunoglobulins"/>
    <property type="match status" value="1"/>
</dbReference>
<accession>A0A8C2WK86</accession>
<dbReference type="SUPFAM" id="SSF48726">
    <property type="entry name" value="Immunoglobulin"/>
    <property type="match status" value="1"/>
</dbReference>
<dbReference type="PROSITE" id="PS50835">
    <property type="entry name" value="IG_LIKE"/>
    <property type="match status" value="1"/>
</dbReference>
<dbReference type="InterPro" id="IPR003597">
    <property type="entry name" value="Ig_C1-set"/>
</dbReference>
<dbReference type="GeneTree" id="ENSGT00940000161847"/>
<reference evidence="3" key="2">
    <citation type="submission" date="2025-09" db="UniProtKB">
        <authorList>
            <consortium name="Ensembl"/>
        </authorList>
    </citation>
    <scope>IDENTIFICATION</scope>
</reference>
<protein>
    <recommendedName>
        <fullName evidence="2">Ig-like domain-containing protein</fullName>
    </recommendedName>
</protein>
<organism evidence="3 4">
    <name type="scientific">Cyclopterus lumpus</name>
    <name type="common">Lumpsucker</name>
    <dbReference type="NCBI Taxonomy" id="8103"/>
    <lineage>
        <taxon>Eukaryota</taxon>
        <taxon>Metazoa</taxon>
        <taxon>Chordata</taxon>
        <taxon>Craniata</taxon>
        <taxon>Vertebrata</taxon>
        <taxon>Euteleostomi</taxon>
        <taxon>Actinopterygii</taxon>
        <taxon>Neopterygii</taxon>
        <taxon>Teleostei</taxon>
        <taxon>Neoteleostei</taxon>
        <taxon>Acanthomorphata</taxon>
        <taxon>Eupercaria</taxon>
        <taxon>Perciformes</taxon>
        <taxon>Cottioidei</taxon>
        <taxon>Cottales</taxon>
        <taxon>Cyclopteridae</taxon>
        <taxon>Cyclopterus</taxon>
    </lineage>
</organism>
<dbReference type="InterPro" id="IPR050160">
    <property type="entry name" value="MHC/Immunoglobulin"/>
</dbReference>